<dbReference type="Proteomes" id="UP001256646">
    <property type="component" value="Unassembled WGS sequence"/>
</dbReference>
<dbReference type="RefSeq" id="WP_252226466.1">
    <property type="nucleotide sequence ID" value="NZ_JAVJAN010000001.1"/>
</dbReference>
<dbReference type="InterPro" id="IPR045929">
    <property type="entry name" value="DUF6348"/>
</dbReference>
<dbReference type="EMBL" id="JAVJAN010000001">
    <property type="protein sequence ID" value="MDR5585958.1"/>
    <property type="molecule type" value="Genomic_DNA"/>
</dbReference>
<evidence type="ECO:0000313" key="2">
    <source>
        <dbReference type="Proteomes" id="UP001256646"/>
    </source>
</evidence>
<name>A0ABU1ECC1_9CLOT</name>
<gene>
    <name evidence="1" type="ORF">RGC78_00580</name>
</gene>
<keyword evidence="2" id="KW-1185">Reference proteome</keyword>
<protein>
    <submittedName>
        <fullName evidence="1">DUF6348 family protein</fullName>
    </submittedName>
</protein>
<evidence type="ECO:0000313" key="1">
    <source>
        <dbReference type="EMBL" id="MDR5585958.1"/>
    </source>
</evidence>
<dbReference type="Pfam" id="PF19875">
    <property type="entry name" value="DUF6348"/>
    <property type="match status" value="1"/>
</dbReference>
<comment type="caution">
    <text evidence="1">The sequence shown here is derived from an EMBL/GenBank/DDBJ whole genome shotgun (WGS) entry which is preliminary data.</text>
</comment>
<sequence length="397" mass="46135">MRIFNKIFNRKSKNIKDIETNKEYMKSNVNLTNDQKVIRVLNNVIKGSEIKNENLYIKDIELRIEAHVSQINKGFIQVIFVLKHEIFDEDLLECVAGVGSNINSAIEHAVSSFSLSSLCGITHALRNEEGYKLKIKYYDKINEFTLYKSCLTAQGKKLEGKKIDYWELLGEEIKKRLGNKRVYYIKIYASKTGNSTNCECRINGTVNISISKIINEHIKVWKIEEALYSEKQIFVLIQGKNTYVPYNFTPIHISNITMKALDLYKQCDSAEKYNNLYTQIFNFCADNTLTTELFCFIPEIFCEFIFPEVKYSDEIILLKGNEKIQLFKEQIMSYNLIYDIIERTIKSGYYENSEIMNIVFKSSLFNAINKALNNGSKMESLCMTSLAFNVRADYRVF</sequence>
<reference evidence="1 2" key="1">
    <citation type="submission" date="2023-09" db="EMBL/GenBank/DDBJ databases">
        <authorList>
            <person name="Zhai L."/>
        </authorList>
    </citation>
    <scope>NUCLEOTIDE SEQUENCE [LARGE SCALE GENOMIC DNA]</scope>
    <source>
        <strain evidence="1 2">5 N-1</strain>
    </source>
</reference>
<accession>A0ABU1ECC1</accession>
<proteinExistence type="predicted"/>
<organism evidence="1 2">
    <name type="scientific">Clostridium aquiflavi</name>
    <dbReference type="NCBI Taxonomy" id="3073603"/>
    <lineage>
        <taxon>Bacteria</taxon>
        <taxon>Bacillati</taxon>
        <taxon>Bacillota</taxon>
        <taxon>Clostridia</taxon>
        <taxon>Eubacteriales</taxon>
        <taxon>Clostridiaceae</taxon>
        <taxon>Clostridium</taxon>
    </lineage>
</organism>